<dbReference type="PANTHER" id="PTHR10996:SF178">
    <property type="entry name" value="2-HYDROXYACID DEHYDROGENASE YGL185C-RELATED"/>
    <property type="match status" value="1"/>
</dbReference>
<keyword evidence="1" id="KW-0560">Oxidoreductase</keyword>
<dbReference type="Gene3D" id="3.40.50.720">
    <property type="entry name" value="NAD(P)-binding Rossmann-like Domain"/>
    <property type="match status" value="2"/>
</dbReference>
<keyword evidence="2" id="KW-0520">NAD</keyword>
<protein>
    <submittedName>
        <fullName evidence="4">Unannotated protein</fullName>
    </submittedName>
</protein>
<dbReference type="InterPro" id="IPR050223">
    <property type="entry name" value="D-isomer_2-hydroxyacid_DH"/>
</dbReference>
<evidence type="ECO:0000259" key="3">
    <source>
        <dbReference type="Pfam" id="PF02826"/>
    </source>
</evidence>
<dbReference type="EMBL" id="CAFBLM010000087">
    <property type="protein sequence ID" value="CAB4880350.1"/>
    <property type="molecule type" value="Genomic_DNA"/>
</dbReference>
<evidence type="ECO:0000256" key="2">
    <source>
        <dbReference type="ARBA" id="ARBA00023027"/>
    </source>
</evidence>
<dbReference type="AlphaFoldDB" id="A0A6J7EGC3"/>
<dbReference type="GO" id="GO:0051287">
    <property type="term" value="F:NAD binding"/>
    <property type="evidence" value="ECO:0007669"/>
    <property type="project" value="InterPro"/>
</dbReference>
<accession>A0A6J7EGC3</accession>
<dbReference type="InterPro" id="IPR036291">
    <property type="entry name" value="NAD(P)-bd_dom_sf"/>
</dbReference>
<evidence type="ECO:0000256" key="1">
    <source>
        <dbReference type="ARBA" id="ARBA00023002"/>
    </source>
</evidence>
<evidence type="ECO:0000313" key="4">
    <source>
        <dbReference type="EMBL" id="CAB4880350.1"/>
    </source>
</evidence>
<dbReference type="SUPFAM" id="SSF51735">
    <property type="entry name" value="NAD(P)-binding Rossmann-fold domains"/>
    <property type="match status" value="1"/>
</dbReference>
<dbReference type="InterPro" id="IPR006140">
    <property type="entry name" value="D-isomer_DH_NAD-bd"/>
</dbReference>
<dbReference type="Pfam" id="PF02826">
    <property type="entry name" value="2-Hacid_dh_C"/>
    <property type="match status" value="1"/>
</dbReference>
<dbReference type="CDD" id="cd12167">
    <property type="entry name" value="2-Hacid_dh_8"/>
    <property type="match status" value="1"/>
</dbReference>
<gene>
    <name evidence="4" type="ORF">UFOPK3401_01389</name>
</gene>
<dbReference type="GO" id="GO:0030267">
    <property type="term" value="F:glyoxylate reductase (NADPH) activity"/>
    <property type="evidence" value="ECO:0007669"/>
    <property type="project" value="TreeGrafter"/>
</dbReference>
<dbReference type="PANTHER" id="PTHR10996">
    <property type="entry name" value="2-HYDROXYACID DEHYDROGENASE-RELATED"/>
    <property type="match status" value="1"/>
</dbReference>
<feature type="domain" description="D-isomer specific 2-hydroxyacid dehydrogenase NAD-binding" evidence="3">
    <location>
        <begin position="97"/>
        <end position="272"/>
    </location>
</feature>
<dbReference type="GO" id="GO:0005829">
    <property type="term" value="C:cytosol"/>
    <property type="evidence" value="ECO:0007669"/>
    <property type="project" value="TreeGrafter"/>
</dbReference>
<proteinExistence type="predicted"/>
<reference evidence="4" key="1">
    <citation type="submission" date="2020-05" db="EMBL/GenBank/DDBJ databases">
        <authorList>
            <person name="Chiriac C."/>
            <person name="Salcher M."/>
            <person name="Ghai R."/>
            <person name="Kavagutti S V."/>
        </authorList>
    </citation>
    <scope>NUCLEOTIDE SEQUENCE</scope>
</reference>
<name>A0A6J7EGC3_9ZZZZ</name>
<dbReference type="GO" id="GO:0016618">
    <property type="term" value="F:hydroxypyruvate reductase [NAD(P)H] activity"/>
    <property type="evidence" value="ECO:0007669"/>
    <property type="project" value="TreeGrafter"/>
</dbReference>
<sequence>MQRLEAIANVTWLPSGAVPTKPETWETVLGDVHVIMGSWGMPRFDNQLLDLLTSLELVAHGAGSVKPFVTPGFFEKGIRVTHGASVIAKSVGEWCLMAALVGMRRAVAFHEAMRVDGWKVSQDGHGDELAGKRIGLLAMSQTARAFLILLKPFGCDVRVYDPYLAEDDATKLGVVKEHSIDALCGWADIISNHVPSTPETANLIGPRQLAQMQDGALIINSARPAAIDYSALISELQSGRLRAALDVFPNEPVSPGDPVRQLPNVLVTPHIAGATWDGRARLGATMVDEIVRFASGQPLKHEVRPDRLSTMA</sequence>
<dbReference type="SUPFAM" id="SSF52283">
    <property type="entry name" value="Formate/glycerate dehydrogenase catalytic domain-like"/>
    <property type="match status" value="1"/>
</dbReference>
<organism evidence="4">
    <name type="scientific">freshwater metagenome</name>
    <dbReference type="NCBI Taxonomy" id="449393"/>
    <lineage>
        <taxon>unclassified sequences</taxon>
        <taxon>metagenomes</taxon>
        <taxon>ecological metagenomes</taxon>
    </lineage>
</organism>